<sequence>MSSGNQDDQSESEQRFIDRNERMLRSPSPVQIKNTKERVAHSTEAVGGGECCTNVQKTEVTIEMDGIRETTLSCSENVVSSRVRTVLDSTSDKGSVSSLENDHGHMEEGDDSAFSLRDEESQDLHVGRRTRNLSSDSHYISHTYQISSPPSPSTVSALSNARSKRFSSSKEFCIGSGCSEADEISKDLRFVDRREEEIHDTSLQPMKMGSKEKRVQFENMWNEGHTKVDNELKEKLKSAREDVQQMIECSYMVSDITDVIDDHMGSTDCSTSYSKPEDQSVTIAPSTTQANQNSVVNLDSLPSHASLDRSLSPVMTYSPGAAIRTYAMEELAERKSRSSTPDTMTQSAEEPVLASGQLKQKVFTFEPKLEPDEGTSVDAFESEMSVQTTSRPESSAVSKPIERNALLFPSNIISCPTPTTEEEEAEALDKLVDLQSIQAGYRFHDVGMMLTPGEEEGGICNLAFEDTDGEEPPFSNFQPGSELQNAIASEQELRVAENLPALADATIINEPFNGSERLEQVQLHAVKAAPTLSKPSDLSPDQKPKDYPPVSISRHFNVRDKKFETSLKSRGAVLQSESVSYNVYYDTSDCDLTFNDCWLRSQNGRWQLNANFTKLFNTASQDQFVETEDDAHIIQFLSSMLASSKKRPTTVGANTSVSHLVHQAGLREIARHSTVRRVYSLANGEKKMTVELDCPDYGFWVGKITATVEGVRDGLSKAVGFIDALWRDTGG</sequence>
<dbReference type="GO" id="GO:0050333">
    <property type="term" value="F:thiamine triphosphate phosphatase activity"/>
    <property type="evidence" value="ECO:0007669"/>
    <property type="project" value="InterPro"/>
</dbReference>
<reference evidence="2 3" key="1">
    <citation type="journal article" date="2021" name="Elife">
        <title>Chloroplast acquisition without the gene transfer in kleptoplastic sea slugs, Plakobranchus ocellatus.</title>
        <authorList>
            <person name="Maeda T."/>
            <person name="Takahashi S."/>
            <person name="Yoshida T."/>
            <person name="Shimamura S."/>
            <person name="Takaki Y."/>
            <person name="Nagai Y."/>
            <person name="Toyoda A."/>
            <person name="Suzuki Y."/>
            <person name="Arimoto A."/>
            <person name="Ishii H."/>
            <person name="Satoh N."/>
            <person name="Nishiyama T."/>
            <person name="Hasebe M."/>
            <person name="Maruyama T."/>
            <person name="Minagawa J."/>
            <person name="Obokata J."/>
            <person name="Shigenobu S."/>
        </authorList>
    </citation>
    <scope>NUCLEOTIDE SEQUENCE [LARGE SCALE GENOMIC DNA]</scope>
</reference>
<dbReference type="GO" id="GO:0042357">
    <property type="term" value="P:thiamine diphosphate metabolic process"/>
    <property type="evidence" value="ECO:0007669"/>
    <property type="project" value="TreeGrafter"/>
</dbReference>
<feature type="region of interest" description="Disordered" evidence="1">
    <location>
        <begin position="85"/>
        <end position="116"/>
    </location>
</feature>
<dbReference type="PANTHER" id="PTHR14586:SF1">
    <property type="entry name" value="THIAMINE-TRIPHOSPHATASE"/>
    <property type="match status" value="1"/>
</dbReference>
<feature type="region of interest" description="Disordered" evidence="1">
    <location>
        <begin position="332"/>
        <end position="352"/>
    </location>
</feature>
<dbReference type="SUPFAM" id="SSF55154">
    <property type="entry name" value="CYTH-like phosphatases"/>
    <property type="match status" value="1"/>
</dbReference>
<evidence type="ECO:0000313" key="3">
    <source>
        <dbReference type="Proteomes" id="UP000735302"/>
    </source>
</evidence>
<feature type="compositionally biased region" description="Polar residues" evidence="1">
    <location>
        <begin position="338"/>
        <end position="348"/>
    </location>
</feature>
<dbReference type="AlphaFoldDB" id="A0AAV4DPU5"/>
<dbReference type="Proteomes" id="UP000735302">
    <property type="component" value="Unassembled WGS sequence"/>
</dbReference>
<protein>
    <submittedName>
        <fullName evidence="2">Thiamine-triphosphatase</fullName>
    </submittedName>
</protein>
<name>A0AAV4DPU5_9GAST</name>
<evidence type="ECO:0000256" key="1">
    <source>
        <dbReference type="SAM" id="MobiDB-lite"/>
    </source>
</evidence>
<gene>
    <name evidence="2" type="ORF">PoB_007248500</name>
</gene>
<dbReference type="InterPro" id="IPR039582">
    <property type="entry name" value="THTPA"/>
</dbReference>
<dbReference type="Gene3D" id="2.40.320.10">
    <property type="entry name" value="Hypothetical Protein Pfu-838710-001"/>
    <property type="match status" value="1"/>
</dbReference>
<comment type="caution">
    <text evidence="2">The sequence shown here is derived from an EMBL/GenBank/DDBJ whole genome shotgun (WGS) entry which is preliminary data.</text>
</comment>
<dbReference type="EMBL" id="BLXT01008132">
    <property type="protein sequence ID" value="GFO45980.1"/>
    <property type="molecule type" value="Genomic_DNA"/>
</dbReference>
<feature type="compositionally biased region" description="Polar residues" evidence="1">
    <location>
        <begin position="85"/>
        <end position="99"/>
    </location>
</feature>
<keyword evidence="3" id="KW-1185">Reference proteome</keyword>
<dbReference type="InterPro" id="IPR033469">
    <property type="entry name" value="CYTH-like_dom_sf"/>
</dbReference>
<accession>A0AAV4DPU5</accession>
<dbReference type="GO" id="GO:0000287">
    <property type="term" value="F:magnesium ion binding"/>
    <property type="evidence" value="ECO:0007669"/>
    <property type="project" value="TreeGrafter"/>
</dbReference>
<evidence type="ECO:0000313" key="2">
    <source>
        <dbReference type="EMBL" id="GFO45980.1"/>
    </source>
</evidence>
<organism evidence="2 3">
    <name type="scientific">Plakobranchus ocellatus</name>
    <dbReference type="NCBI Taxonomy" id="259542"/>
    <lineage>
        <taxon>Eukaryota</taxon>
        <taxon>Metazoa</taxon>
        <taxon>Spiralia</taxon>
        <taxon>Lophotrochozoa</taxon>
        <taxon>Mollusca</taxon>
        <taxon>Gastropoda</taxon>
        <taxon>Heterobranchia</taxon>
        <taxon>Euthyneura</taxon>
        <taxon>Panpulmonata</taxon>
        <taxon>Sacoglossa</taxon>
        <taxon>Placobranchoidea</taxon>
        <taxon>Plakobranchidae</taxon>
        <taxon>Plakobranchus</taxon>
    </lineage>
</organism>
<feature type="compositionally biased region" description="Basic and acidic residues" evidence="1">
    <location>
        <begin position="12"/>
        <end position="24"/>
    </location>
</feature>
<proteinExistence type="predicted"/>
<feature type="region of interest" description="Disordered" evidence="1">
    <location>
        <begin position="1"/>
        <end position="30"/>
    </location>
</feature>
<feature type="region of interest" description="Disordered" evidence="1">
    <location>
        <begin position="532"/>
        <end position="551"/>
    </location>
</feature>
<dbReference type="PANTHER" id="PTHR14586">
    <property type="entry name" value="THIAMINE-TRIPHOSPHATASE"/>
    <property type="match status" value="1"/>
</dbReference>